<dbReference type="SUPFAM" id="SSF52540">
    <property type="entry name" value="P-loop containing nucleoside triphosphate hydrolases"/>
    <property type="match status" value="1"/>
</dbReference>
<accession>A0A2N0NWC4</accession>
<dbReference type="VEuPathDB" id="FungiDB:RhiirFUN_025569"/>
<proteinExistence type="predicted"/>
<dbReference type="InterPro" id="IPR045379">
    <property type="entry name" value="Crinkler_N"/>
</dbReference>
<comment type="subcellular location">
    <subcellularLocation>
        <location evidence="1">Host cell</location>
    </subcellularLocation>
    <subcellularLocation>
        <location evidence="2">Secreted</location>
    </subcellularLocation>
</comment>
<evidence type="ECO:0000256" key="3">
    <source>
        <dbReference type="ARBA" id="ARBA00022525"/>
    </source>
</evidence>
<dbReference type="Pfam" id="PF20147">
    <property type="entry name" value="Crinkler"/>
    <property type="match status" value="1"/>
</dbReference>
<protein>
    <recommendedName>
        <fullName evidence="4">Crinkler effector protein N-terminal domain-containing protein</fullName>
    </recommendedName>
</protein>
<dbReference type="VEuPathDB" id="FungiDB:FUN_022497"/>
<evidence type="ECO:0000259" key="4">
    <source>
        <dbReference type="Pfam" id="PF20147"/>
    </source>
</evidence>
<name>A0A2N0NWC4_9GLOM</name>
<feature type="domain" description="Crinkler effector protein N-terminal" evidence="4">
    <location>
        <begin position="81"/>
        <end position="162"/>
    </location>
</feature>
<dbReference type="VEuPathDB" id="FungiDB:RhiirA1_542972"/>
<evidence type="ECO:0000313" key="5">
    <source>
        <dbReference type="EMBL" id="PKB98869.1"/>
    </source>
</evidence>
<reference evidence="5 6" key="2">
    <citation type="submission" date="2017-09" db="EMBL/GenBank/DDBJ databases">
        <title>Extensive intraspecific genome diversity in a model arbuscular mycorrhizal fungus.</title>
        <authorList>
            <person name="Chen E.C."/>
            <person name="Morin E."/>
            <person name="Beaudet D."/>
            <person name="Noel J."/>
            <person name="Ndikumana S."/>
            <person name="Charron P."/>
            <person name="St-Onge C."/>
            <person name="Giorgi J."/>
            <person name="Grigoriev I.V."/>
            <person name="Roux C."/>
            <person name="Martin F.M."/>
            <person name="Corradi N."/>
        </authorList>
    </citation>
    <scope>NUCLEOTIDE SEQUENCE [LARGE SCALE GENOMIC DNA]</scope>
    <source>
        <strain evidence="5 6">A5</strain>
    </source>
</reference>
<evidence type="ECO:0000256" key="2">
    <source>
        <dbReference type="ARBA" id="ARBA00004613"/>
    </source>
</evidence>
<dbReference type="Proteomes" id="UP000232722">
    <property type="component" value="Unassembled WGS sequence"/>
</dbReference>
<comment type="caution">
    <text evidence="5">The sequence shown here is derived from an EMBL/GenBank/DDBJ whole genome shotgun (WGS) entry which is preliminary data.</text>
</comment>
<sequence>MSLEWNEEQTRFLIDERKTGNEVYHKTPKRSKTDFWEEISNKLNENNNTNYFTGEAYTGVLFPIPLGEKVSVEKYEYSIESLSVGTFKEYIWERKNNILKDLTNDVSKLDLWRVNVAEVVNVSNEDDIVRELKGDKMKANFLLSDYFSVSDPPPQRNIHIIIHRPPTTDQGLTDVSRYIANLGYLPRQGGLGGTLLPTDLKVKSTNEGIILTDPDISLRFDIIPPLIRDLMKKQIILIRAPPFAGKTSIAQILENSLVQSPEHSNCRVIRVSMIWGMSAGIENCYESFGELWKEMFGIGWSEWIAQCRRVKTILIIDEAQLIYKEDRKINEKDKKTADQFWTIVKGLTTPVTLPDSHCKSLIDIKFTPNELRNYVMRFCNSYFNLDQQSILNFYAYIQEITDGHAGLVRHILVTTEDAMNKRIVTNRLTFEDIFKYLNSKSFNSSIYANCRAVPKVSSLSDPQRGICENIYLNEEVEYEDSNDDMVYLVKSGILIFKNNSNLTFAAPLLKRLFFQQNYGFTNSTDTTPTDLHHFIKKIFTAMCNEISGDILRNTLGFGSDGRLLEQTWQKEFYRIGTQVLGRDHFLSCEVGSVFGCEGKIDFYVDKLEWAIELLRDGEDMKEHKARFEPSGEYEEIVKYAKSIAIIDIRSIGRLDTRIEAKKVWGKKEDFIYVSCSKDFDAFKIECLGKETVTISFQD</sequence>
<dbReference type="InterPro" id="IPR027417">
    <property type="entry name" value="P-loop_NTPase"/>
</dbReference>
<evidence type="ECO:0000256" key="1">
    <source>
        <dbReference type="ARBA" id="ARBA00004340"/>
    </source>
</evidence>
<keyword evidence="3" id="KW-0964">Secreted</keyword>
<dbReference type="EMBL" id="LLXJ01002435">
    <property type="protein sequence ID" value="PKB98869.1"/>
    <property type="molecule type" value="Genomic_DNA"/>
</dbReference>
<evidence type="ECO:0000313" key="6">
    <source>
        <dbReference type="Proteomes" id="UP000232722"/>
    </source>
</evidence>
<dbReference type="AlphaFoldDB" id="A0A2N0NWC4"/>
<dbReference type="VEuPathDB" id="FungiDB:RhiirFUN_008520"/>
<gene>
    <name evidence="5" type="ORF">RhiirA5_506003</name>
</gene>
<dbReference type="GO" id="GO:0043657">
    <property type="term" value="C:host cell"/>
    <property type="evidence" value="ECO:0007669"/>
    <property type="project" value="UniProtKB-SubCell"/>
</dbReference>
<reference evidence="5 6" key="1">
    <citation type="submission" date="2016-04" db="EMBL/GenBank/DDBJ databases">
        <title>Genome analyses suggest a sexual origin of heterokaryosis in a supposedly ancient asexual fungus.</title>
        <authorList>
            <person name="Ropars J."/>
            <person name="Sedzielewska K."/>
            <person name="Noel J."/>
            <person name="Charron P."/>
            <person name="Farinelli L."/>
            <person name="Marton T."/>
            <person name="Kruger M."/>
            <person name="Pelin A."/>
            <person name="Brachmann A."/>
            <person name="Corradi N."/>
        </authorList>
    </citation>
    <scope>NUCLEOTIDE SEQUENCE [LARGE SCALE GENOMIC DNA]</scope>
    <source>
        <strain evidence="5 6">A5</strain>
    </source>
</reference>
<organism evidence="5 6">
    <name type="scientific">Rhizophagus irregularis</name>
    <dbReference type="NCBI Taxonomy" id="588596"/>
    <lineage>
        <taxon>Eukaryota</taxon>
        <taxon>Fungi</taxon>
        <taxon>Fungi incertae sedis</taxon>
        <taxon>Mucoromycota</taxon>
        <taxon>Glomeromycotina</taxon>
        <taxon>Glomeromycetes</taxon>
        <taxon>Glomerales</taxon>
        <taxon>Glomeraceae</taxon>
        <taxon>Rhizophagus</taxon>
    </lineage>
</organism>
<dbReference type="GO" id="GO:0005576">
    <property type="term" value="C:extracellular region"/>
    <property type="evidence" value="ECO:0007669"/>
    <property type="project" value="UniProtKB-SubCell"/>
</dbReference>